<dbReference type="AlphaFoldDB" id="A0A8H3G429"/>
<comment type="caution">
    <text evidence="2">The sequence shown here is derived from an EMBL/GenBank/DDBJ whole genome shotgun (WGS) entry which is preliminary data.</text>
</comment>
<evidence type="ECO:0000313" key="3">
    <source>
        <dbReference type="Proteomes" id="UP000664521"/>
    </source>
</evidence>
<organism evidence="2 3">
    <name type="scientific">Heterodermia speciosa</name>
    <dbReference type="NCBI Taxonomy" id="116794"/>
    <lineage>
        <taxon>Eukaryota</taxon>
        <taxon>Fungi</taxon>
        <taxon>Dikarya</taxon>
        <taxon>Ascomycota</taxon>
        <taxon>Pezizomycotina</taxon>
        <taxon>Lecanoromycetes</taxon>
        <taxon>OSLEUM clade</taxon>
        <taxon>Lecanoromycetidae</taxon>
        <taxon>Caliciales</taxon>
        <taxon>Physciaceae</taxon>
        <taxon>Heterodermia</taxon>
    </lineage>
</organism>
<reference evidence="2" key="1">
    <citation type="submission" date="2021-03" db="EMBL/GenBank/DDBJ databases">
        <authorList>
            <person name="Tagirdzhanova G."/>
        </authorList>
    </citation>
    <scope>NUCLEOTIDE SEQUENCE</scope>
</reference>
<dbReference type="EMBL" id="CAJPDS010000064">
    <property type="protein sequence ID" value="CAF9932773.1"/>
    <property type="molecule type" value="Genomic_DNA"/>
</dbReference>
<sequence>MAPDDPALQNTTIAWDTGVDLAHLSARLFSYISTKATISAFRFAMKHSSSKACRDLPEELLSMVANDVREICFQLEILDLGIWQKMSDQLTKSYKNYHYLYHARHRKTNEGNRNRMLTAGYKPAEHRGGLGIWIPDPFRSQSAPSKNHKVLPGGDCESMLAPCTEEQIFAQEFGIRPLFLLRRDIHFPDWSLSAVDAKAYLTLPIDPPNNESQSDPEPMKLYVEDFLSRSVAIERLESLTGEQRQRVRRAAKALGLYKFDEIPDVMMYEKPDPDVGTPPWEPEPESSGGF</sequence>
<protein>
    <submittedName>
        <fullName evidence="2">Uncharacterized protein</fullName>
    </submittedName>
</protein>
<gene>
    <name evidence="2" type="ORF">HETSPECPRED_008450</name>
</gene>
<name>A0A8H3G429_9LECA</name>
<feature type="region of interest" description="Disordered" evidence="1">
    <location>
        <begin position="267"/>
        <end position="290"/>
    </location>
</feature>
<proteinExistence type="predicted"/>
<evidence type="ECO:0000313" key="2">
    <source>
        <dbReference type="EMBL" id="CAF9932773.1"/>
    </source>
</evidence>
<accession>A0A8H3G429</accession>
<keyword evidence="3" id="KW-1185">Reference proteome</keyword>
<dbReference type="Proteomes" id="UP000664521">
    <property type="component" value="Unassembled WGS sequence"/>
</dbReference>
<dbReference type="OrthoDB" id="5430364at2759"/>
<evidence type="ECO:0000256" key="1">
    <source>
        <dbReference type="SAM" id="MobiDB-lite"/>
    </source>
</evidence>